<dbReference type="EMBL" id="CP000918">
    <property type="protein sequence ID" value="ACO17301.1"/>
    <property type="molecule type" value="Genomic_DNA"/>
</dbReference>
<dbReference type="KEGG" id="snm:SP70585_0055"/>
<sequence length="43" mass="5219">MHPPPLVFNISYILLNKIKQLQSQEYQGFYHIFLKTNLHFLIM</sequence>
<evidence type="ECO:0000313" key="1">
    <source>
        <dbReference type="EMBL" id="ACO17301.1"/>
    </source>
</evidence>
<organism evidence="1 2">
    <name type="scientific">Streptococcus pneumoniae (strain 70585)</name>
    <dbReference type="NCBI Taxonomy" id="488221"/>
    <lineage>
        <taxon>Bacteria</taxon>
        <taxon>Bacillati</taxon>
        <taxon>Bacillota</taxon>
        <taxon>Bacilli</taxon>
        <taxon>Lactobacillales</taxon>
        <taxon>Streptococcaceae</taxon>
        <taxon>Streptococcus</taxon>
    </lineage>
</organism>
<evidence type="ECO:0000313" key="2">
    <source>
        <dbReference type="Proteomes" id="UP000002211"/>
    </source>
</evidence>
<protein>
    <submittedName>
        <fullName evidence="1">Uncharacterized protein</fullName>
    </submittedName>
</protein>
<dbReference type="HOGENOM" id="CLU_3240310_0_0_9"/>
<proteinExistence type="predicted"/>
<dbReference type="AlphaFoldDB" id="C1C9P2"/>
<reference evidence="2" key="1">
    <citation type="journal article" date="2010" name="Genome Biol.">
        <title>Structure and dynamics of the pan-genome of Streptococcus pneumoniae and closely related species.</title>
        <authorList>
            <person name="Donati C."/>
            <person name="Hiller N.L."/>
            <person name="Tettelin H."/>
            <person name="Muzzi A."/>
            <person name="Croucher N.J."/>
            <person name="Angiuoli S.V."/>
            <person name="Oggioni M."/>
            <person name="Dunning Hotopp J.C."/>
            <person name="Hu F.Z."/>
            <person name="Riley D.R."/>
            <person name="Covacci A."/>
            <person name="Mitchell T.J."/>
            <person name="Bentley S.D."/>
            <person name="Kilian M."/>
            <person name="Ehrlich G.D."/>
            <person name="Rappuoli R."/>
            <person name="Moxon E.R."/>
            <person name="Masignani V."/>
        </authorList>
    </citation>
    <scope>NUCLEOTIDE SEQUENCE [LARGE SCALE GENOMIC DNA]</scope>
    <source>
        <strain evidence="2">70585</strain>
    </source>
</reference>
<name>C1C9P2_STRP7</name>
<dbReference type="Proteomes" id="UP000002211">
    <property type="component" value="Chromosome"/>
</dbReference>
<gene>
    <name evidence="1" type="ordered locus">SP70585_0055</name>
</gene>
<accession>C1C9P2</accession>